<keyword evidence="12" id="KW-0449">Lipoprotein</keyword>
<feature type="compositionally biased region" description="Low complexity" evidence="11">
    <location>
        <begin position="1"/>
        <end position="18"/>
    </location>
</feature>
<keyword evidence="5" id="KW-0808">Transferase</keyword>
<evidence type="ECO:0000256" key="11">
    <source>
        <dbReference type="SAM" id="MobiDB-lite"/>
    </source>
</evidence>
<evidence type="ECO:0000313" key="12">
    <source>
        <dbReference type="EMBL" id="KJL20701.1"/>
    </source>
</evidence>
<dbReference type="GO" id="GO:0046872">
    <property type="term" value="F:metal ion binding"/>
    <property type="evidence" value="ECO:0007669"/>
    <property type="project" value="UniProtKB-KW"/>
</dbReference>
<evidence type="ECO:0000256" key="1">
    <source>
        <dbReference type="ARBA" id="ARBA00001946"/>
    </source>
</evidence>
<evidence type="ECO:0000256" key="6">
    <source>
        <dbReference type="ARBA" id="ARBA00022723"/>
    </source>
</evidence>
<dbReference type="SUPFAM" id="SSF143631">
    <property type="entry name" value="ApbE-like"/>
    <property type="match status" value="1"/>
</dbReference>
<dbReference type="PANTHER" id="PTHR30040:SF2">
    <property type="entry name" value="FAD:PROTEIN FMN TRANSFERASE"/>
    <property type="match status" value="1"/>
</dbReference>
<keyword evidence="8" id="KW-0460">Magnesium</keyword>
<comment type="cofactor">
    <cofactor evidence="1">
        <name>Mg(2+)</name>
        <dbReference type="ChEBI" id="CHEBI:18420"/>
    </cofactor>
</comment>
<keyword evidence="13" id="KW-1185">Reference proteome</keyword>
<dbReference type="InterPro" id="IPR003374">
    <property type="entry name" value="ApbE-like_sf"/>
</dbReference>
<evidence type="ECO:0000256" key="7">
    <source>
        <dbReference type="ARBA" id="ARBA00022827"/>
    </source>
</evidence>
<organism evidence="12 13">
    <name type="scientific">Microbacterium azadirachtae</name>
    <dbReference type="NCBI Taxonomy" id="582680"/>
    <lineage>
        <taxon>Bacteria</taxon>
        <taxon>Bacillati</taxon>
        <taxon>Actinomycetota</taxon>
        <taxon>Actinomycetes</taxon>
        <taxon>Micrococcales</taxon>
        <taxon>Microbacteriaceae</taxon>
        <taxon>Microbacterium</taxon>
    </lineage>
</organism>
<keyword evidence="4" id="KW-0285">Flavoprotein</keyword>
<evidence type="ECO:0000313" key="13">
    <source>
        <dbReference type="Proteomes" id="UP000033448"/>
    </source>
</evidence>
<dbReference type="RefSeq" id="WP_052674412.1">
    <property type="nucleotide sequence ID" value="NZ_CP099706.1"/>
</dbReference>
<evidence type="ECO:0000256" key="10">
    <source>
        <dbReference type="ARBA" id="ARBA00048540"/>
    </source>
</evidence>
<keyword evidence="6" id="KW-0479">Metal-binding</keyword>
<dbReference type="Gene3D" id="3.10.520.10">
    <property type="entry name" value="ApbE-like domains"/>
    <property type="match status" value="2"/>
</dbReference>
<dbReference type="OrthoDB" id="9778595at2"/>
<evidence type="ECO:0000256" key="8">
    <source>
        <dbReference type="ARBA" id="ARBA00022842"/>
    </source>
</evidence>
<evidence type="ECO:0000256" key="2">
    <source>
        <dbReference type="ARBA" id="ARBA00011955"/>
    </source>
</evidence>
<dbReference type="PANTHER" id="PTHR30040">
    <property type="entry name" value="THIAMINE BIOSYNTHESIS LIPOPROTEIN APBE"/>
    <property type="match status" value="1"/>
</dbReference>
<dbReference type="EC" id="2.7.1.180" evidence="2"/>
<comment type="caution">
    <text evidence="12">The sequence shown here is derived from an EMBL/GenBank/DDBJ whole genome shotgun (WGS) entry which is preliminary data.</text>
</comment>
<reference evidence="12 13" key="1">
    <citation type="submission" date="2015-02" db="EMBL/GenBank/DDBJ databases">
        <title>Draft genome sequences of ten Microbacterium spp. with emphasis on heavy metal contaminated environments.</title>
        <authorList>
            <person name="Corretto E."/>
        </authorList>
    </citation>
    <scope>NUCLEOTIDE SEQUENCE [LARGE SCALE GENOMIC DNA]</scope>
    <source>
        <strain evidence="12 13">DSM 23848</strain>
    </source>
</reference>
<gene>
    <name evidence="12" type="primary">apbE_1</name>
    <name evidence="12" type="ORF">RL72_02625</name>
</gene>
<protein>
    <recommendedName>
        <fullName evidence="3">FAD:protein FMN transferase</fullName>
        <ecNumber evidence="2">2.7.1.180</ecNumber>
    </recommendedName>
    <alternativeName>
        <fullName evidence="9">Flavin transferase</fullName>
    </alternativeName>
</protein>
<accession>A0A0F0KN89</accession>
<name>A0A0F0KN89_9MICO</name>
<sequence length="288" mass="29974">MSAAPASGRRSPARPLASPHRHVRTAELMGTVASAHVLTVGSPADGAAERISAAQDAALDELRRLDALFSPFRSDSEISRLRDGGLCLEDADPLVREVFDACIRLAAASGGRFDAARQGWFDPTGYVKGWAVERAAAHLTPLLAEEGVVAAGLSAGGDMQLHTAPGADWTWDVGIVDARRPGALRARMPLRDGAVATSGPGERGAHIVDPRTGAPVADAATATVMAKRLSDADAWATIAVVAGFDDLSWLRQAPDTSGMIQAPDGRIRRWTHGVEVGPSADALLTVGG</sequence>
<dbReference type="PATRIC" id="fig|582680.7.peg.2680"/>
<dbReference type="AlphaFoldDB" id="A0A0F0KN89"/>
<dbReference type="Pfam" id="PF02424">
    <property type="entry name" value="ApbE"/>
    <property type="match status" value="2"/>
</dbReference>
<dbReference type="EMBL" id="JYIT01000082">
    <property type="protein sequence ID" value="KJL20701.1"/>
    <property type="molecule type" value="Genomic_DNA"/>
</dbReference>
<comment type="catalytic activity">
    <reaction evidence="10">
        <text>L-threonyl-[protein] + FAD = FMN-L-threonyl-[protein] + AMP + H(+)</text>
        <dbReference type="Rhea" id="RHEA:36847"/>
        <dbReference type="Rhea" id="RHEA-COMP:11060"/>
        <dbReference type="Rhea" id="RHEA-COMP:11061"/>
        <dbReference type="ChEBI" id="CHEBI:15378"/>
        <dbReference type="ChEBI" id="CHEBI:30013"/>
        <dbReference type="ChEBI" id="CHEBI:57692"/>
        <dbReference type="ChEBI" id="CHEBI:74257"/>
        <dbReference type="ChEBI" id="CHEBI:456215"/>
        <dbReference type="EC" id="2.7.1.180"/>
    </reaction>
</comment>
<dbReference type="InterPro" id="IPR024932">
    <property type="entry name" value="ApbE"/>
</dbReference>
<proteinExistence type="predicted"/>
<dbReference type="GO" id="GO:0016740">
    <property type="term" value="F:transferase activity"/>
    <property type="evidence" value="ECO:0007669"/>
    <property type="project" value="UniProtKB-KW"/>
</dbReference>
<evidence type="ECO:0000256" key="4">
    <source>
        <dbReference type="ARBA" id="ARBA00022630"/>
    </source>
</evidence>
<evidence type="ECO:0000256" key="9">
    <source>
        <dbReference type="ARBA" id="ARBA00031306"/>
    </source>
</evidence>
<feature type="region of interest" description="Disordered" evidence="11">
    <location>
        <begin position="1"/>
        <end position="20"/>
    </location>
</feature>
<evidence type="ECO:0000256" key="5">
    <source>
        <dbReference type="ARBA" id="ARBA00022679"/>
    </source>
</evidence>
<keyword evidence="7" id="KW-0274">FAD</keyword>
<dbReference type="Proteomes" id="UP000033448">
    <property type="component" value="Unassembled WGS sequence"/>
</dbReference>
<evidence type="ECO:0000256" key="3">
    <source>
        <dbReference type="ARBA" id="ARBA00016337"/>
    </source>
</evidence>